<protein>
    <submittedName>
        <fullName evidence="1">Uncharacterized protein</fullName>
    </submittedName>
</protein>
<dbReference type="AlphaFoldDB" id="A0A6C0CY67"/>
<evidence type="ECO:0000313" key="1">
    <source>
        <dbReference type="EMBL" id="QHT08415.1"/>
    </source>
</evidence>
<name>A0A6C0CY67_9ZZZZ</name>
<reference evidence="1" key="1">
    <citation type="journal article" date="2020" name="Nature">
        <title>Giant virus diversity and host interactions through global metagenomics.</title>
        <authorList>
            <person name="Schulz F."/>
            <person name="Roux S."/>
            <person name="Paez-Espino D."/>
            <person name="Jungbluth S."/>
            <person name="Walsh D.A."/>
            <person name="Denef V.J."/>
            <person name="McMahon K.D."/>
            <person name="Konstantinidis K.T."/>
            <person name="Eloe-Fadrosh E.A."/>
            <person name="Kyrpides N.C."/>
            <person name="Woyke T."/>
        </authorList>
    </citation>
    <scope>NUCLEOTIDE SEQUENCE</scope>
    <source>
        <strain evidence="1">GVMAG-M-3300022752-66</strain>
    </source>
</reference>
<organism evidence="1">
    <name type="scientific">viral metagenome</name>
    <dbReference type="NCBI Taxonomy" id="1070528"/>
    <lineage>
        <taxon>unclassified sequences</taxon>
        <taxon>metagenomes</taxon>
        <taxon>organismal metagenomes</taxon>
    </lineage>
</organism>
<sequence>MESEGTAAQEKKPEVKLVDIVVTDENVALNVLVSFLNLAQRRGVFSIDESSKIWECVKVFQKK</sequence>
<dbReference type="EMBL" id="MN739495">
    <property type="protein sequence ID" value="QHT08415.1"/>
    <property type="molecule type" value="Genomic_DNA"/>
</dbReference>
<accession>A0A6C0CY67</accession>
<proteinExistence type="predicted"/>